<evidence type="ECO:0000256" key="4">
    <source>
        <dbReference type="ARBA" id="ARBA00023004"/>
    </source>
</evidence>
<organism evidence="7 8">
    <name type="scientific">Luteibacter jiangsuensis</name>
    <dbReference type="NCBI Taxonomy" id="637577"/>
    <lineage>
        <taxon>Bacteria</taxon>
        <taxon>Pseudomonadati</taxon>
        <taxon>Pseudomonadota</taxon>
        <taxon>Gammaproteobacteria</taxon>
        <taxon>Lysobacterales</taxon>
        <taxon>Rhodanobacteraceae</taxon>
        <taxon>Luteibacter</taxon>
    </lineage>
</organism>
<name>A0ABT9SY21_9GAMM</name>
<dbReference type="InterPro" id="IPR006006">
    <property type="entry name" value="GltD-like"/>
</dbReference>
<protein>
    <submittedName>
        <fullName evidence="7">Glutamate synthase (NADPH/NADH) small chain</fullName>
        <ecNumber evidence="7">1.4.1.13</ecNumber>
        <ecNumber evidence="7">1.4.1.14</ecNumber>
    </submittedName>
</protein>
<dbReference type="EC" id="1.4.1.14" evidence="7"/>
<evidence type="ECO:0000256" key="5">
    <source>
        <dbReference type="ARBA" id="ARBA00023014"/>
    </source>
</evidence>
<dbReference type="Proteomes" id="UP001237737">
    <property type="component" value="Unassembled WGS sequence"/>
</dbReference>
<dbReference type="Pfam" id="PF14691">
    <property type="entry name" value="Fer4_20"/>
    <property type="match status" value="1"/>
</dbReference>
<dbReference type="NCBIfam" id="TIGR01318">
    <property type="entry name" value="gltD_gamma_fam"/>
    <property type="match status" value="1"/>
</dbReference>
<keyword evidence="2" id="KW-0479">Metal-binding</keyword>
<dbReference type="GO" id="GO:0004355">
    <property type="term" value="F:glutamate synthase (NADPH) activity"/>
    <property type="evidence" value="ECO:0007669"/>
    <property type="project" value="UniProtKB-EC"/>
</dbReference>
<dbReference type="InterPro" id="IPR009051">
    <property type="entry name" value="Helical_ferredxn"/>
</dbReference>
<dbReference type="InterPro" id="IPR023753">
    <property type="entry name" value="FAD/NAD-binding_dom"/>
</dbReference>
<dbReference type="PANTHER" id="PTHR42783">
    <property type="entry name" value="GLUTAMATE SYNTHASE [NADPH] SMALL CHAIN"/>
    <property type="match status" value="1"/>
</dbReference>
<gene>
    <name evidence="7" type="ORF">J2T07_001862</name>
</gene>
<keyword evidence="8" id="KW-1185">Reference proteome</keyword>
<comment type="caution">
    <text evidence="7">The sequence shown here is derived from an EMBL/GenBank/DDBJ whole genome shotgun (WGS) entry which is preliminary data.</text>
</comment>
<proteinExistence type="predicted"/>
<dbReference type="InterPro" id="IPR017896">
    <property type="entry name" value="4Fe4S_Fe-S-bd"/>
</dbReference>
<evidence type="ECO:0000256" key="3">
    <source>
        <dbReference type="ARBA" id="ARBA00023002"/>
    </source>
</evidence>
<dbReference type="InterPro" id="IPR036188">
    <property type="entry name" value="FAD/NAD-bd_sf"/>
</dbReference>
<dbReference type="EMBL" id="JAUSSK010000002">
    <property type="protein sequence ID" value="MDQ0009685.1"/>
    <property type="molecule type" value="Genomic_DNA"/>
</dbReference>
<dbReference type="InterPro" id="IPR028261">
    <property type="entry name" value="DPD_II"/>
</dbReference>
<dbReference type="Gene3D" id="1.10.1060.10">
    <property type="entry name" value="Alpha-helical ferredoxin"/>
    <property type="match status" value="1"/>
</dbReference>
<dbReference type="SUPFAM" id="SSF46548">
    <property type="entry name" value="alpha-helical ferredoxin"/>
    <property type="match status" value="1"/>
</dbReference>
<keyword evidence="1" id="KW-0004">4Fe-4S</keyword>
<dbReference type="PRINTS" id="PR00419">
    <property type="entry name" value="ADXRDTASE"/>
</dbReference>
<dbReference type="PROSITE" id="PS51379">
    <property type="entry name" value="4FE4S_FER_2"/>
    <property type="match status" value="1"/>
</dbReference>
<evidence type="ECO:0000256" key="2">
    <source>
        <dbReference type="ARBA" id="ARBA00022723"/>
    </source>
</evidence>
<feature type="domain" description="4Fe-4S ferredoxin-type" evidence="6">
    <location>
        <begin position="38"/>
        <end position="69"/>
    </location>
</feature>
<dbReference type="PANTHER" id="PTHR42783:SF3">
    <property type="entry name" value="GLUTAMATE SYNTHASE [NADPH] SMALL CHAIN-RELATED"/>
    <property type="match status" value="1"/>
</dbReference>
<keyword evidence="4" id="KW-0408">Iron</keyword>
<dbReference type="Gene3D" id="3.50.50.60">
    <property type="entry name" value="FAD/NAD(P)-binding domain"/>
    <property type="match status" value="2"/>
</dbReference>
<evidence type="ECO:0000313" key="8">
    <source>
        <dbReference type="Proteomes" id="UP001237737"/>
    </source>
</evidence>
<keyword evidence="3 7" id="KW-0560">Oxidoreductase</keyword>
<evidence type="ECO:0000256" key="1">
    <source>
        <dbReference type="ARBA" id="ARBA00022485"/>
    </source>
</evidence>
<evidence type="ECO:0000259" key="6">
    <source>
        <dbReference type="PROSITE" id="PS51379"/>
    </source>
</evidence>
<evidence type="ECO:0000313" key="7">
    <source>
        <dbReference type="EMBL" id="MDQ0009685.1"/>
    </source>
</evidence>
<keyword evidence="5" id="KW-0411">Iron-sulfur</keyword>
<dbReference type="GO" id="GO:0016040">
    <property type="term" value="F:glutamate synthase (NADH) activity"/>
    <property type="evidence" value="ECO:0007669"/>
    <property type="project" value="UniProtKB-EC"/>
</dbReference>
<dbReference type="EC" id="1.4.1.13" evidence="7"/>
<sequence>MSAKDFRFLDVPRQTPRTVPVAVRVLGYGEISGDFAPTEAASQSERCIDCGNPYCEHACPVHNYIPNWLKLVQDGRLFEAATLMHETNPLPEICGRVCPQDRLCEGACTLEQGDFGAVTIGSVERWATDEAIRQGWRPDLSRVRETGARVAVVGAGPAGIACADRLRLAGIGADVFDRQHEIGGLLTFGIPPFKLDKSVVRTRRMVLEGMGVRFHLGVEIGRDIEFDELLADYDAVFVGTGAYTFVDGQLDGRDLRGVHDALPFLIANTERLLHDEMPAPEYDLAGKHVVVLGGGDTGMDCNRTAIRLGAASVTCVYRRDEPSMPGSRREVGYSREEGVRFLFQRQPIALVGEEGKVSAVRVVETQLVDDGDGRPRPRNVEGSETDLRADVVIQAFGFQPSPPDWCDAFGIERDRSGRIVAGGEGRLPLQTSNPRVFAGGDNVRGADLVVRAVYDGREAAASIARMLAAKKTDAKVQGLAESLR</sequence>
<reference evidence="7 8" key="1">
    <citation type="submission" date="2023-07" db="EMBL/GenBank/DDBJ databases">
        <title>Sorghum-associated microbial communities from plants grown in Nebraska, USA.</title>
        <authorList>
            <person name="Schachtman D."/>
        </authorList>
    </citation>
    <scope>NUCLEOTIDE SEQUENCE [LARGE SCALE GENOMIC DNA]</scope>
    <source>
        <strain evidence="7 8">CC60</strain>
    </source>
</reference>
<dbReference type="RefSeq" id="WP_306849237.1">
    <property type="nucleotide sequence ID" value="NZ_JAUSSK010000002.1"/>
</dbReference>
<dbReference type="SUPFAM" id="SSF51971">
    <property type="entry name" value="Nucleotide-binding domain"/>
    <property type="match status" value="1"/>
</dbReference>
<dbReference type="Pfam" id="PF07992">
    <property type="entry name" value="Pyr_redox_2"/>
    <property type="match status" value="1"/>
</dbReference>
<accession>A0ABT9SY21</accession>